<feature type="domain" description="Sigma-54 factor interaction" evidence="7">
    <location>
        <begin position="317"/>
        <end position="546"/>
    </location>
</feature>
<dbReference type="Pfam" id="PF00158">
    <property type="entry name" value="Sigma54_activat"/>
    <property type="match status" value="1"/>
</dbReference>
<evidence type="ECO:0000256" key="2">
    <source>
        <dbReference type="ARBA" id="ARBA00022840"/>
    </source>
</evidence>
<dbReference type="GO" id="GO:0000160">
    <property type="term" value="P:phosphorelay signal transduction system"/>
    <property type="evidence" value="ECO:0007669"/>
    <property type="project" value="InterPro"/>
</dbReference>
<evidence type="ECO:0000259" key="7">
    <source>
        <dbReference type="PROSITE" id="PS50045"/>
    </source>
</evidence>
<keyword evidence="1" id="KW-0547">Nucleotide-binding</keyword>
<dbReference type="PROSITE" id="PS00675">
    <property type="entry name" value="SIGMA54_INTERACT_1"/>
    <property type="match status" value="1"/>
</dbReference>
<dbReference type="InterPro" id="IPR003593">
    <property type="entry name" value="AAA+_ATPase"/>
</dbReference>
<dbReference type="InterPro" id="IPR009057">
    <property type="entry name" value="Homeodomain-like_sf"/>
</dbReference>
<dbReference type="GO" id="GO:0003677">
    <property type="term" value="F:DNA binding"/>
    <property type="evidence" value="ECO:0007669"/>
    <property type="project" value="UniProtKB-KW"/>
</dbReference>
<dbReference type="SUPFAM" id="SSF52540">
    <property type="entry name" value="P-loop containing nucleoside triphosphate hydrolases"/>
    <property type="match status" value="1"/>
</dbReference>
<dbReference type="InterPro" id="IPR002078">
    <property type="entry name" value="Sigma_54_int"/>
</dbReference>
<evidence type="ECO:0000256" key="1">
    <source>
        <dbReference type="ARBA" id="ARBA00022741"/>
    </source>
</evidence>
<dbReference type="Gene3D" id="3.40.50.2300">
    <property type="match status" value="1"/>
</dbReference>
<dbReference type="AlphaFoldDB" id="A0A8J2XR28"/>
<dbReference type="Pfam" id="PF00072">
    <property type="entry name" value="Response_reg"/>
    <property type="match status" value="1"/>
</dbReference>
<dbReference type="GO" id="GO:0005524">
    <property type="term" value="F:ATP binding"/>
    <property type="evidence" value="ECO:0007669"/>
    <property type="project" value="UniProtKB-KW"/>
</dbReference>
<dbReference type="PANTHER" id="PTHR32071">
    <property type="entry name" value="TRANSCRIPTIONAL REGULATORY PROTEIN"/>
    <property type="match status" value="1"/>
</dbReference>
<keyword evidence="6" id="KW-0597">Phosphoprotein</keyword>
<evidence type="ECO:0000256" key="3">
    <source>
        <dbReference type="ARBA" id="ARBA00023015"/>
    </source>
</evidence>
<keyword evidence="3" id="KW-0805">Transcription regulation</keyword>
<keyword evidence="2" id="KW-0067">ATP-binding</keyword>
<dbReference type="Pfam" id="PF25601">
    <property type="entry name" value="AAA_lid_14"/>
    <property type="match status" value="1"/>
</dbReference>
<dbReference type="Proteomes" id="UP000607559">
    <property type="component" value="Unassembled WGS sequence"/>
</dbReference>
<dbReference type="RefSeq" id="WP_188931330.1">
    <property type="nucleotide sequence ID" value="NZ_BMJC01000002.1"/>
</dbReference>
<dbReference type="InterPro" id="IPR025943">
    <property type="entry name" value="Sigma_54_int_dom_ATP-bd_2"/>
</dbReference>
<dbReference type="InterPro" id="IPR058031">
    <property type="entry name" value="AAA_lid_NorR"/>
</dbReference>
<keyword evidence="10" id="KW-1185">Reference proteome</keyword>
<reference evidence="9" key="2">
    <citation type="submission" date="2020-09" db="EMBL/GenBank/DDBJ databases">
        <authorList>
            <person name="Sun Q."/>
            <person name="Zhou Y."/>
        </authorList>
    </citation>
    <scope>NUCLEOTIDE SEQUENCE</scope>
    <source>
        <strain evidence="9">CGMCC 1.15448</strain>
    </source>
</reference>
<feature type="domain" description="Response regulatory" evidence="8">
    <location>
        <begin position="4"/>
        <end position="118"/>
    </location>
</feature>
<dbReference type="Gene3D" id="1.10.10.60">
    <property type="entry name" value="Homeodomain-like"/>
    <property type="match status" value="1"/>
</dbReference>
<dbReference type="SMART" id="SM00448">
    <property type="entry name" value="REC"/>
    <property type="match status" value="1"/>
</dbReference>
<evidence type="ECO:0000259" key="8">
    <source>
        <dbReference type="PROSITE" id="PS50110"/>
    </source>
</evidence>
<dbReference type="InterPro" id="IPR011006">
    <property type="entry name" value="CheY-like_superfamily"/>
</dbReference>
<dbReference type="PROSITE" id="PS50045">
    <property type="entry name" value="SIGMA54_INTERACT_4"/>
    <property type="match status" value="1"/>
</dbReference>
<dbReference type="PROSITE" id="PS00688">
    <property type="entry name" value="SIGMA54_INTERACT_3"/>
    <property type="match status" value="1"/>
</dbReference>
<dbReference type="EMBL" id="BMJC01000002">
    <property type="protein sequence ID" value="GGA97800.1"/>
    <property type="molecule type" value="Genomic_DNA"/>
</dbReference>
<comment type="caution">
    <text evidence="9">The sequence shown here is derived from an EMBL/GenBank/DDBJ whole genome shotgun (WGS) entry which is preliminary data.</text>
</comment>
<dbReference type="GO" id="GO:0006355">
    <property type="term" value="P:regulation of DNA-templated transcription"/>
    <property type="evidence" value="ECO:0007669"/>
    <property type="project" value="InterPro"/>
</dbReference>
<dbReference type="Gene3D" id="1.10.8.60">
    <property type="match status" value="1"/>
</dbReference>
<sequence>MALKVLIVEDQFLEADSLSIILKNEGYEIRGIAKSVEEANKLIDKGKPDIVLVDVFLKGDLTGIDLARLLDKKNIPFIFLTANSNSITMEEALATNPSGFLIKPFREREILMTLNIAVYRHQKSIEFFTRQHLWLSQLLQEIKDMNGMRSEKMLAFVKALTSFFPFDFVVIDTDLANPDENAVYRYRRVGFDEYVRFDAGGNPGQYQLLWPDLVAIRKKNRGDRTPYYLNGEQFNGFRSKLWAPLLKHWDVDMSVTFYGCNDNIYSTEHIGLIVSVQALLAEVIDSIRKSEDDQDSPPKPRRIKRPGQLLKPELEGIIGKSPRLLEALDKIAQVAPFENTVLIMGETGVGKEGLVKALHQLSNRKSKPFVKVNCAAIPVNLLESELFGHEKGSFTGSVEKRIGKFELAHEGTLFLDEIGELPVEVQSKLLRAIQEKEIERVGGRTTIKTDVRIIAATNRNLLQEIADGNFRLDLYYRLNVFPITIAPLRERKEDIPALAKHFVKIFGLSSGGKEVTISESAMEQLYAYDWPGNIRELQHLIERHVLLAKRSVIDSFEMPEPLPMARFSLSSDSQIKSFDEMDKEHIICALRKCNGKIAGQGGAGELLKLRPTTLRSKMKRLGITWPVK</sequence>
<organism evidence="9 10">
    <name type="scientific">Puia dinghuensis</name>
    <dbReference type="NCBI Taxonomy" id="1792502"/>
    <lineage>
        <taxon>Bacteria</taxon>
        <taxon>Pseudomonadati</taxon>
        <taxon>Bacteroidota</taxon>
        <taxon>Chitinophagia</taxon>
        <taxon>Chitinophagales</taxon>
        <taxon>Chitinophagaceae</taxon>
        <taxon>Puia</taxon>
    </lineage>
</organism>
<dbReference type="InterPro" id="IPR027417">
    <property type="entry name" value="P-loop_NTPase"/>
</dbReference>
<dbReference type="InterPro" id="IPR025944">
    <property type="entry name" value="Sigma_54_int_dom_CS"/>
</dbReference>
<dbReference type="CDD" id="cd17534">
    <property type="entry name" value="REC_DC-like"/>
    <property type="match status" value="1"/>
</dbReference>
<dbReference type="PROSITE" id="PS50110">
    <property type="entry name" value="RESPONSE_REGULATORY"/>
    <property type="match status" value="1"/>
</dbReference>
<gene>
    <name evidence="9" type="ORF">GCM10011511_21410</name>
</gene>
<dbReference type="InterPro" id="IPR025662">
    <property type="entry name" value="Sigma_54_int_dom_ATP-bd_1"/>
</dbReference>
<dbReference type="SUPFAM" id="SSF46689">
    <property type="entry name" value="Homeodomain-like"/>
    <property type="match status" value="1"/>
</dbReference>
<evidence type="ECO:0000313" key="10">
    <source>
        <dbReference type="Proteomes" id="UP000607559"/>
    </source>
</evidence>
<name>A0A8J2XR28_9BACT</name>
<dbReference type="InterPro" id="IPR001789">
    <property type="entry name" value="Sig_transdc_resp-reg_receiver"/>
</dbReference>
<dbReference type="SUPFAM" id="SSF52172">
    <property type="entry name" value="CheY-like"/>
    <property type="match status" value="1"/>
</dbReference>
<keyword evidence="4" id="KW-0238">DNA-binding</keyword>
<reference evidence="9" key="1">
    <citation type="journal article" date="2014" name="Int. J. Syst. Evol. Microbiol.">
        <title>Complete genome sequence of Corynebacterium casei LMG S-19264T (=DSM 44701T), isolated from a smear-ripened cheese.</title>
        <authorList>
            <consortium name="US DOE Joint Genome Institute (JGI-PGF)"/>
            <person name="Walter F."/>
            <person name="Albersmeier A."/>
            <person name="Kalinowski J."/>
            <person name="Ruckert C."/>
        </authorList>
    </citation>
    <scope>NUCLEOTIDE SEQUENCE</scope>
    <source>
        <strain evidence="9">CGMCC 1.15448</strain>
    </source>
</reference>
<proteinExistence type="predicted"/>
<accession>A0A8J2XR28</accession>
<dbReference type="SMART" id="SM00382">
    <property type="entry name" value="AAA"/>
    <property type="match status" value="1"/>
</dbReference>
<evidence type="ECO:0000313" key="9">
    <source>
        <dbReference type="EMBL" id="GGA97800.1"/>
    </source>
</evidence>
<dbReference type="Gene3D" id="3.40.50.300">
    <property type="entry name" value="P-loop containing nucleotide triphosphate hydrolases"/>
    <property type="match status" value="1"/>
</dbReference>
<keyword evidence="5" id="KW-0804">Transcription</keyword>
<dbReference type="PROSITE" id="PS00676">
    <property type="entry name" value="SIGMA54_INTERACT_2"/>
    <property type="match status" value="1"/>
</dbReference>
<evidence type="ECO:0000256" key="6">
    <source>
        <dbReference type="PROSITE-ProRule" id="PRU00169"/>
    </source>
</evidence>
<dbReference type="FunFam" id="3.40.50.300:FF:000006">
    <property type="entry name" value="DNA-binding transcriptional regulator NtrC"/>
    <property type="match status" value="1"/>
</dbReference>
<protein>
    <submittedName>
        <fullName evidence="9">Fis family transcriptional regulator</fullName>
    </submittedName>
</protein>
<dbReference type="CDD" id="cd00009">
    <property type="entry name" value="AAA"/>
    <property type="match status" value="1"/>
</dbReference>
<evidence type="ECO:0000256" key="4">
    <source>
        <dbReference type="ARBA" id="ARBA00023125"/>
    </source>
</evidence>
<dbReference type="PANTHER" id="PTHR32071:SF117">
    <property type="entry name" value="PTS-DEPENDENT DIHYDROXYACETONE KINASE OPERON REGULATORY PROTEIN-RELATED"/>
    <property type="match status" value="1"/>
</dbReference>
<feature type="modified residue" description="4-aspartylphosphate" evidence="6">
    <location>
        <position position="54"/>
    </location>
</feature>
<evidence type="ECO:0000256" key="5">
    <source>
        <dbReference type="ARBA" id="ARBA00023163"/>
    </source>
</evidence>